<keyword evidence="2 4" id="KW-0328">Glycosyltransferase</keyword>
<dbReference type="FunFam" id="3.40.50.2000:FF:000080">
    <property type="entry name" value="Glycosyltransferase"/>
    <property type="match status" value="1"/>
</dbReference>
<evidence type="ECO:0000256" key="1">
    <source>
        <dbReference type="ARBA" id="ARBA00009995"/>
    </source>
</evidence>
<dbReference type="InterPro" id="IPR002213">
    <property type="entry name" value="UDP_glucos_trans"/>
</dbReference>
<dbReference type="GO" id="GO:0035251">
    <property type="term" value="F:UDP-glucosyltransferase activity"/>
    <property type="evidence" value="ECO:0007669"/>
    <property type="project" value="InterPro"/>
</dbReference>
<evidence type="ECO:0000313" key="6">
    <source>
        <dbReference type="EMBL" id="GAA0159855.1"/>
    </source>
</evidence>
<dbReference type="Proteomes" id="UP001454036">
    <property type="component" value="Unassembled WGS sequence"/>
</dbReference>
<accession>A0AAV3Q8J7</accession>
<evidence type="ECO:0000256" key="5">
    <source>
        <dbReference type="RuleBase" id="RU362057"/>
    </source>
</evidence>
<organism evidence="6 7">
    <name type="scientific">Lithospermum erythrorhizon</name>
    <name type="common">Purple gromwell</name>
    <name type="synonym">Lithospermum officinale var. erythrorhizon</name>
    <dbReference type="NCBI Taxonomy" id="34254"/>
    <lineage>
        <taxon>Eukaryota</taxon>
        <taxon>Viridiplantae</taxon>
        <taxon>Streptophyta</taxon>
        <taxon>Embryophyta</taxon>
        <taxon>Tracheophyta</taxon>
        <taxon>Spermatophyta</taxon>
        <taxon>Magnoliopsida</taxon>
        <taxon>eudicotyledons</taxon>
        <taxon>Gunneridae</taxon>
        <taxon>Pentapetalae</taxon>
        <taxon>asterids</taxon>
        <taxon>lamiids</taxon>
        <taxon>Boraginales</taxon>
        <taxon>Boraginaceae</taxon>
        <taxon>Boraginoideae</taxon>
        <taxon>Lithospermeae</taxon>
        <taxon>Lithospermum</taxon>
    </lineage>
</organism>
<reference evidence="6 7" key="1">
    <citation type="submission" date="2024-01" db="EMBL/GenBank/DDBJ databases">
        <title>The complete chloroplast genome sequence of Lithospermum erythrorhizon: insights into the phylogenetic relationship among Boraginaceae species and the maternal lineages of purple gromwells.</title>
        <authorList>
            <person name="Okada T."/>
            <person name="Watanabe K."/>
        </authorList>
    </citation>
    <scope>NUCLEOTIDE SEQUENCE [LARGE SCALE GENOMIC DNA]</scope>
</reference>
<dbReference type="SUPFAM" id="SSF53756">
    <property type="entry name" value="UDP-Glycosyltransferase/glycogen phosphorylase"/>
    <property type="match status" value="1"/>
</dbReference>
<protein>
    <recommendedName>
        <fullName evidence="5">Glycosyltransferase</fullName>
        <ecNumber evidence="5">2.4.1.-</ecNumber>
    </recommendedName>
</protein>
<comment type="caution">
    <text evidence="6">The sequence shown here is derived from an EMBL/GenBank/DDBJ whole genome shotgun (WGS) entry which is preliminary data.</text>
</comment>
<evidence type="ECO:0000256" key="4">
    <source>
        <dbReference type="RuleBase" id="RU003718"/>
    </source>
</evidence>
<proteinExistence type="inferred from homology"/>
<dbReference type="PROSITE" id="PS00375">
    <property type="entry name" value="UDPGT"/>
    <property type="match status" value="1"/>
</dbReference>
<evidence type="ECO:0000256" key="3">
    <source>
        <dbReference type="ARBA" id="ARBA00022679"/>
    </source>
</evidence>
<dbReference type="EMBL" id="BAABME010020250">
    <property type="protein sequence ID" value="GAA0159855.1"/>
    <property type="molecule type" value="Genomic_DNA"/>
</dbReference>
<dbReference type="Pfam" id="PF00201">
    <property type="entry name" value="UDPGT"/>
    <property type="match status" value="1"/>
</dbReference>
<evidence type="ECO:0000313" key="7">
    <source>
        <dbReference type="Proteomes" id="UP001454036"/>
    </source>
</evidence>
<keyword evidence="7" id="KW-1185">Reference proteome</keyword>
<dbReference type="AlphaFoldDB" id="A0AAV3Q8J7"/>
<sequence length="480" mass="53577">MQRVELVFVPAPGIGHLVSMAEFAKRLLERDARLSMTILVMVTEFTSNVSAYARSLQGSKNNRVRYIYLPQTDCPFEEEQKKSVENAVSRLMESYKPHVKDAITKHVLSDSETKLAGLVGDFFCTCMIDVAKEFNVPPYLFFTSGAASLGFMMLYMPIYHNKFKKVFEFSDDPYDVPTFANHVPSNVLPSAVYDKEGGGYDCFLKHGILFNETKGIIINTFSELETHAIDVLASDKNIPPIYPVGPILDLKNAKKGSMEECENIMKWLDDQPPSSVLFLCFGSLGGFEPPQIVQIAIALKRSGLRFLWSIRPPKAKKIPRNGSTDCSNNNLDNGALFPKGFLKETKDIGMICGWAPQVDVLAHKAIGGFVSHCGWNSILESIWFGVPIAAWPIYAEQQLNAFQIVKELGLAEEIKMDYRIINDVIVGADEIEKAITSLMEKDNPIRKRFAEMKEKSRSAVCDGGSSFASVGCFIEKIMEE</sequence>
<name>A0AAV3Q8J7_LITER</name>
<dbReference type="InterPro" id="IPR050481">
    <property type="entry name" value="UDP-glycosyltransf_plant"/>
</dbReference>
<dbReference type="Gene3D" id="3.40.50.2000">
    <property type="entry name" value="Glycogen Phosphorylase B"/>
    <property type="match status" value="2"/>
</dbReference>
<evidence type="ECO:0000256" key="2">
    <source>
        <dbReference type="ARBA" id="ARBA00022676"/>
    </source>
</evidence>
<dbReference type="InterPro" id="IPR035595">
    <property type="entry name" value="UDP_glycos_trans_CS"/>
</dbReference>
<dbReference type="CDD" id="cd03784">
    <property type="entry name" value="GT1_Gtf-like"/>
    <property type="match status" value="1"/>
</dbReference>
<comment type="similarity">
    <text evidence="1 4">Belongs to the UDP-glycosyltransferase family.</text>
</comment>
<keyword evidence="3 4" id="KW-0808">Transferase</keyword>
<dbReference type="PANTHER" id="PTHR48048">
    <property type="entry name" value="GLYCOSYLTRANSFERASE"/>
    <property type="match status" value="1"/>
</dbReference>
<gene>
    <name evidence="6" type="ORF">LIER_38936</name>
</gene>
<dbReference type="EC" id="2.4.1.-" evidence="5"/>
<dbReference type="FunFam" id="3.40.50.2000:FF:000056">
    <property type="entry name" value="Glycosyltransferase"/>
    <property type="match status" value="1"/>
</dbReference>
<dbReference type="PANTHER" id="PTHR48048:SF45">
    <property type="entry name" value="GLYCOSYLTRANSFERASE"/>
    <property type="match status" value="1"/>
</dbReference>